<feature type="region of interest" description="Disordered" evidence="1">
    <location>
        <begin position="53"/>
        <end position="102"/>
    </location>
</feature>
<accession>A0A0F7ST89</accession>
<dbReference type="PANTHER" id="PTHR16220:SF0">
    <property type="entry name" value="WD REPEAT-CONTAINING PROTEIN WRAP73"/>
    <property type="match status" value="1"/>
</dbReference>
<dbReference type="InterPro" id="IPR015943">
    <property type="entry name" value="WD40/YVTN_repeat-like_dom_sf"/>
</dbReference>
<dbReference type="InterPro" id="IPR052778">
    <property type="entry name" value="Centrosome-WD_assoc"/>
</dbReference>
<dbReference type="GO" id="GO:0005815">
    <property type="term" value="C:microtubule organizing center"/>
    <property type="evidence" value="ECO:0007669"/>
    <property type="project" value="TreeGrafter"/>
</dbReference>
<dbReference type="EMBL" id="LN483166">
    <property type="protein sequence ID" value="CED84716.1"/>
    <property type="molecule type" value="Genomic_DNA"/>
</dbReference>
<dbReference type="GO" id="GO:1990811">
    <property type="term" value="C:MWP complex"/>
    <property type="evidence" value="ECO:0007669"/>
    <property type="project" value="TreeGrafter"/>
</dbReference>
<reference evidence="2" key="1">
    <citation type="submission" date="2014-08" db="EMBL/GenBank/DDBJ databases">
        <authorList>
            <person name="Sharma Rahul"/>
            <person name="Thines Marco"/>
        </authorList>
    </citation>
    <scope>NUCLEOTIDE SEQUENCE</scope>
</reference>
<dbReference type="GO" id="GO:1990810">
    <property type="term" value="P:microtubule anchoring at mitotic spindle pole body"/>
    <property type="evidence" value="ECO:0007669"/>
    <property type="project" value="TreeGrafter"/>
</dbReference>
<protein>
    <submittedName>
        <fullName evidence="2">Uncharacterized conserved protein WDR8, contains WD repeats</fullName>
    </submittedName>
</protein>
<dbReference type="SUPFAM" id="SSF50978">
    <property type="entry name" value="WD40 repeat-like"/>
    <property type="match status" value="2"/>
</dbReference>
<dbReference type="PANTHER" id="PTHR16220">
    <property type="entry name" value="WD REPEAT PROTEIN 8-RELATED"/>
    <property type="match status" value="1"/>
</dbReference>
<evidence type="ECO:0000313" key="2">
    <source>
        <dbReference type="EMBL" id="CED84716.1"/>
    </source>
</evidence>
<dbReference type="InterPro" id="IPR001680">
    <property type="entry name" value="WD40_rpt"/>
</dbReference>
<proteinExistence type="predicted"/>
<dbReference type="Pfam" id="PF00400">
    <property type="entry name" value="WD40"/>
    <property type="match status" value="1"/>
</dbReference>
<name>A0A0F7ST89_PHARH</name>
<dbReference type="Gene3D" id="2.130.10.10">
    <property type="entry name" value="YVTN repeat-like/Quinoprotein amine dehydrogenase"/>
    <property type="match status" value="2"/>
</dbReference>
<feature type="compositionally biased region" description="Low complexity" evidence="1">
    <location>
        <begin position="54"/>
        <end position="67"/>
    </location>
</feature>
<dbReference type="InterPro" id="IPR036322">
    <property type="entry name" value="WD40_repeat_dom_sf"/>
</dbReference>
<feature type="compositionally biased region" description="Low complexity" evidence="1">
    <location>
        <begin position="81"/>
        <end position="94"/>
    </location>
</feature>
<dbReference type="SMART" id="SM00320">
    <property type="entry name" value="WD40"/>
    <property type="match status" value="3"/>
</dbReference>
<evidence type="ECO:0000256" key="1">
    <source>
        <dbReference type="SAM" id="MobiDB-lite"/>
    </source>
</evidence>
<sequence>MDFTDVYPSSSIPVFSPGSNFIANAVSSRIIIRTSHTLQIVKTFLIPVIPPSIPSSSSSSPTSSLVSKNSQLSRRPGIGWSSSSSSSPALSSPRPKGPPEVTHLSFSPFGDKILAFCARPGVAFVFDLKDPGMSEEDGVEAMLEGGVEKLTRVEWIKSGNGKGLLAWSDFGLRLTIWNLDDPESRSFIQNFQFIAQGHAWSADNRLFYLAERYNSRDSVGVYDTLNDWKLVFRVPTQTASLQGISIAPRGGYIAVWDHALQYKLQLFLPPLKTALQTLPPPPLPAQVENIGLNYQPSWPDLGMGVRCVAWRPGGEWLAVGGWDGRIRILQKSDWGVIWVGPPVRIAPAGSVVWHEPIDWYNQTGGRGIVQYHLMNTPATISFIKPDPKQHPPKMGVSQLEWNQDGSLLMSRLENSPDCLILYPFPTADPDFDPSSLESSSDLPFSVLLQTRPILHATFHPTDSKKLALCTGSNGIYIWNGDWITDGAEGEGVAECIGIPSSPFSATSLKWAPDGETLIVMDNSRGSQGEFTLVFEAKEDAGGMGQDNVENSPVEEMSLITEEEEGNEAISEVSLKMHDLL</sequence>
<dbReference type="AlphaFoldDB" id="A0A0F7ST89"/>
<organism evidence="2">
    <name type="scientific">Phaffia rhodozyma</name>
    <name type="common">Yeast</name>
    <name type="synonym">Xanthophyllomyces dendrorhous</name>
    <dbReference type="NCBI Taxonomy" id="264483"/>
    <lineage>
        <taxon>Eukaryota</taxon>
        <taxon>Fungi</taxon>
        <taxon>Dikarya</taxon>
        <taxon>Basidiomycota</taxon>
        <taxon>Agaricomycotina</taxon>
        <taxon>Tremellomycetes</taxon>
        <taxon>Cystofilobasidiales</taxon>
        <taxon>Mrakiaceae</taxon>
        <taxon>Phaffia</taxon>
    </lineage>
</organism>